<accession>A0A261XVN9</accession>
<name>A0A261XVN9_9FUNG</name>
<gene>
    <name evidence="2" type="ORF">BZG36_04395</name>
</gene>
<feature type="compositionally biased region" description="Basic and acidic residues" evidence="1">
    <location>
        <begin position="274"/>
        <end position="283"/>
    </location>
</feature>
<dbReference type="OrthoDB" id="8062037at2759"/>
<feature type="compositionally biased region" description="Basic and acidic residues" evidence="1">
    <location>
        <begin position="130"/>
        <end position="141"/>
    </location>
</feature>
<feature type="compositionally biased region" description="Polar residues" evidence="1">
    <location>
        <begin position="241"/>
        <end position="258"/>
    </location>
</feature>
<reference evidence="2 3" key="1">
    <citation type="journal article" date="2017" name="Mycologia">
        <title>Bifiguratus adelaidae, gen. et sp. nov., a new member of Mucoromycotina in endophytic and soil-dwelling habitats.</title>
        <authorList>
            <person name="Torres-Cruz T.J."/>
            <person name="Billingsley Tobias T.L."/>
            <person name="Almatruk M."/>
            <person name="Hesse C."/>
            <person name="Kuske C.R."/>
            <person name="Desiro A."/>
            <person name="Benucci G.M."/>
            <person name="Bonito G."/>
            <person name="Stajich J.E."/>
            <person name="Dunlap C."/>
            <person name="Arnold A.E."/>
            <person name="Porras-Alfaro A."/>
        </authorList>
    </citation>
    <scope>NUCLEOTIDE SEQUENCE [LARGE SCALE GENOMIC DNA]</scope>
    <source>
        <strain evidence="2 3">AZ0501</strain>
    </source>
</reference>
<keyword evidence="3" id="KW-1185">Reference proteome</keyword>
<feature type="region of interest" description="Disordered" evidence="1">
    <location>
        <begin position="38"/>
        <end position="345"/>
    </location>
</feature>
<comment type="caution">
    <text evidence="2">The sequence shown here is derived from an EMBL/GenBank/DDBJ whole genome shotgun (WGS) entry which is preliminary data.</text>
</comment>
<feature type="compositionally biased region" description="Acidic residues" evidence="1">
    <location>
        <begin position="259"/>
        <end position="273"/>
    </location>
</feature>
<dbReference type="Proteomes" id="UP000242875">
    <property type="component" value="Unassembled WGS sequence"/>
</dbReference>
<dbReference type="AlphaFoldDB" id="A0A261XVN9"/>
<evidence type="ECO:0000256" key="1">
    <source>
        <dbReference type="SAM" id="MobiDB-lite"/>
    </source>
</evidence>
<evidence type="ECO:0000313" key="3">
    <source>
        <dbReference type="Proteomes" id="UP000242875"/>
    </source>
</evidence>
<feature type="compositionally biased region" description="Basic and acidic residues" evidence="1">
    <location>
        <begin position="173"/>
        <end position="200"/>
    </location>
</feature>
<feature type="compositionally biased region" description="Basic and acidic residues" evidence="1">
    <location>
        <begin position="332"/>
        <end position="345"/>
    </location>
</feature>
<sequence length="345" mass="36924">MLTIQNFQSSGGKLYCAKHVPKAKATTVADPLDIRNAKAAPKADPTGLWKQTTATAPLRGGVSIPSSKSTAPRKETTSTPGKTSSAATSVTEKLSQTESSTDATALDEEKPINDEDNVTTSIDSSTAATSHEDAIGDHPEPSADVPVVEIPSDQPTEDTDAQDVRDQQSYAADKLDEDKKDSEITQDRSEAEEALGKQVEREDEQDTSARVNNDNGEDDEESSSTGSPVEETTEPAPSPANAETTQSEGTHINLGNQINDDEAIEALDIELEEEKSKQAHEEADPVDVGNVTQDLEITDLEGKPKHKESISSNRAHSPTDARSTTEVTIVHGEPDFVRKPREAAE</sequence>
<proteinExistence type="predicted"/>
<feature type="compositionally biased region" description="Polar residues" evidence="1">
    <location>
        <begin position="310"/>
        <end position="327"/>
    </location>
</feature>
<feature type="compositionally biased region" description="Polar residues" evidence="1">
    <location>
        <begin position="77"/>
        <end position="103"/>
    </location>
</feature>
<evidence type="ECO:0000313" key="2">
    <source>
        <dbReference type="EMBL" id="OZJ02445.1"/>
    </source>
</evidence>
<dbReference type="EMBL" id="MVBO01000151">
    <property type="protein sequence ID" value="OZJ02445.1"/>
    <property type="molecule type" value="Genomic_DNA"/>
</dbReference>
<feature type="compositionally biased region" description="Low complexity" evidence="1">
    <location>
        <begin position="119"/>
        <end position="129"/>
    </location>
</feature>
<feature type="compositionally biased region" description="Basic and acidic residues" evidence="1">
    <location>
        <begin position="300"/>
        <end position="309"/>
    </location>
</feature>
<protein>
    <submittedName>
        <fullName evidence="2">Uncharacterized protein</fullName>
    </submittedName>
</protein>
<organism evidence="2 3">
    <name type="scientific">Bifiguratus adelaidae</name>
    <dbReference type="NCBI Taxonomy" id="1938954"/>
    <lineage>
        <taxon>Eukaryota</taxon>
        <taxon>Fungi</taxon>
        <taxon>Fungi incertae sedis</taxon>
        <taxon>Mucoromycota</taxon>
        <taxon>Mucoromycotina</taxon>
        <taxon>Endogonomycetes</taxon>
        <taxon>Endogonales</taxon>
        <taxon>Endogonales incertae sedis</taxon>
        <taxon>Bifiguratus</taxon>
    </lineage>
</organism>